<accession>A0A2I0AT89</accession>
<organism evidence="2 3">
    <name type="scientific">Apostasia shenzhenica</name>
    <dbReference type="NCBI Taxonomy" id="1088818"/>
    <lineage>
        <taxon>Eukaryota</taxon>
        <taxon>Viridiplantae</taxon>
        <taxon>Streptophyta</taxon>
        <taxon>Embryophyta</taxon>
        <taxon>Tracheophyta</taxon>
        <taxon>Spermatophyta</taxon>
        <taxon>Magnoliopsida</taxon>
        <taxon>Liliopsida</taxon>
        <taxon>Asparagales</taxon>
        <taxon>Orchidaceae</taxon>
        <taxon>Apostasioideae</taxon>
        <taxon>Apostasia</taxon>
    </lineage>
</organism>
<keyword evidence="1" id="KW-0472">Membrane</keyword>
<dbReference type="OrthoDB" id="696591at2759"/>
<sequence>MLSNSFFDENRAKGLCFWCNEKYTIGHQCRKKQIYQITIPDNEECDNASEENKKDESKKTTEQELDVKVFINAITGIPSIGTIMVVGLLKKRYFYILIDSGSTHNFLDPSLLAFSSCEVEPIPIQQVKVANGESMSISQRVTNFQWHM</sequence>
<keyword evidence="3" id="KW-1185">Reference proteome</keyword>
<gene>
    <name evidence="2" type="ORF">AXF42_Ash000861</name>
</gene>
<feature type="transmembrane region" description="Helical" evidence="1">
    <location>
        <begin position="69"/>
        <end position="89"/>
    </location>
</feature>
<protein>
    <submittedName>
        <fullName evidence="2">Uncharacterized protein</fullName>
    </submittedName>
</protein>
<keyword evidence="1" id="KW-0812">Transmembrane</keyword>
<dbReference type="EMBL" id="KZ451950">
    <property type="protein sequence ID" value="PKA58768.1"/>
    <property type="molecule type" value="Genomic_DNA"/>
</dbReference>
<evidence type="ECO:0000256" key="1">
    <source>
        <dbReference type="SAM" id="Phobius"/>
    </source>
</evidence>
<dbReference type="Proteomes" id="UP000236161">
    <property type="component" value="Unassembled WGS sequence"/>
</dbReference>
<dbReference type="CDD" id="cd00303">
    <property type="entry name" value="retropepsin_like"/>
    <property type="match status" value="1"/>
</dbReference>
<proteinExistence type="predicted"/>
<evidence type="ECO:0000313" key="2">
    <source>
        <dbReference type="EMBL" id="PKA58768.1"/>
    </source>
</evidence>
<keyword evidence="1" id="KW-1133">Transmembrane helix</keyword>
<name>A0A2I0AT89_9ASPA</name>
<evidence type="ECO:0000313" key="3">
    <source>
        <dbReference type="Proteomes" id="UP000236161"/>
    </source>
</evidence>
<dbReference type="AlphaFoldDB" id="A0A2I0AT89"/>
<reference evidence="2 3" key="1">
    <citation type="journal article" date="2017" name="Nature">
        <title>The Apostasia genome and the evolution of orchids.</title>
        <authorList>
            <person name="Zhang G.Q."/>
            <person name="Liu K.W."/>
            <person name="Li Z."/>
            <person name="Lohaus R."/>
            <person name="Hsiao Y.Y."/>
            <person name="Niu S.C."/>
            <person name="Wang J.Y."/>
            <person name="Lin Y.C."/>
            <person name="Xu Q."/>
            <person name="Chen L.J."/>
            <person name="Yoshida K."/>
            <person name="Fujiwara S."/>
            <person name="Wang Z.W."/>
            <person name="Zhang Y.Q."/>
            <person name="Mitsuda N."/>
            <person name="Wang M."/>
            <person name="Liu G.H."/>
            <person name="Pecoraro L."/>
            <person name="Huang H.X."/>
            <person name="Xiao X.J."/>
            <person name="Lin M."/>
            <person name="Wu X.Y."/>
            <person name="Wu W.L."/>
            <person name="Chen Y.Y."/>
            <person name="Chang S.B."/>
            <person name="Sakamoto S."/>
            <person name="Ohme-Takagi M."/>
            <person name="Yagi M."/>
            <person name="Zeng S.J."/>
            <person name="Shen C.Y."/>
            <person name="Yeh C.M."/>
            <person name="Luo Y.B."/>
            <person name="Tsai W.C."/>
            <person name="Van de Peer Y."/>
            <person name="Liu Z.J."/>
        </authorList>
    </citation>
    <scope>NUCLEOTIDE SEQUENCE [LARGE SCALE GENOMIC DNA]</scope>
    <source>
        <strain evidence="3">cv. Shenzhen</strain>
        <tissue evidence="2">Stem</tissue>
    </source>
</reference>